<evidence type="ECO:0000313" key="2">
    <source>
        <dbReference type="Proteomes" id="UP000016935"/>
    </source>
</evidence>
<dbReference type="GeneID" id="19400320"/>
<name>R0K8M6_EXST2</name>
<reference evidence="1 2" key="2">
    <citation type="journal article" date="2013" name="PLoS Genet.">
        <title>Comparative genome structure, secondary metabolite, and effector coding capacity across Cochliobolus pathogens.</title>
        <authorList>
            <person name="Condon B.J."/>
            <person name="Leng Y."/>
            <person name="Wu D."/>
            <person name="Bushley K.E."/>
            <person name="Ohm R.A."/>
            <person name="Otillar R."/>
            <person name="Martin J."/>
            <person name="Schackwitz W."/>
            <person name="Grimwood J."/>
            <person name="MohdZainudin N."/>
            <person name="Xue C."/>
            <person name="Wang R."/>
            <person name="Manning V.A."/>
            <person name="Dhillon B."/>
            <person name="Tu Z.J."/>
            <person name="Steffenson B.J."/>
            <person name="Salamov A."/>
            <person name="Sun H."/>
            <person name="Lowry S."/>
            <person name="LaButti K."/>
            <person name="Han J."/>
            <person name="Copeland A."/>
            <person name="Lindquist E."/>
            <person name="Barry K."/>
            <person name="Schmutz J."/>
            <person name="Baker S.E."/>
            <person name="Ciuffetti L.M."/>
            <person name="Grigoriev I.V."/>
            <person name="Zhong S."/>
            <person name="Turgeon B.G."/>
        </authorList>
    </citation>
    <scope>NUCLEOTIDE SEQUENCE [LARGE SCALE GENOMIC DNA]</scope>
    <source>
        <strain evidence="2">28A</strain>
    </source>
</reference>
<sequence length="75" mass="8521">MQNAECGVVTVNGYDTCYSAPLLTEDDSHHTAGQYRLSTPEGYDLCRGKLDIITKQDCRCWLKSIRTFWCGRVQT</sequence>
<organism evidence="1 2">
    <name type="scientific">Exserohilum turcicum (strain 28A)</name>
    <name type="common">Northern leaf blight fungus</name>
    <name type="synonym">Setosphaeria turcica</name>
    <dbReference type="NCBI Taxonomy" id="671987"/>
    <lineage>
        <taxon>Eukaryota</taxon>
        <taxon>Fungi</taxon>
        <taxon>Dikarya</taxon>
        <taxon>Ascomycota</taxon>
        <taxon>Pezizomycotina</taxon>
        <taxon>Dothideomycetes</taxon>
        <taxon>Pleosporomycetidae</taxon>
        <taxon>Pleosporales</taxon>
        <taxon>Pleosporineae</taxon>
        <taxon>Pleosporaceae</taxon>
        <taxon>Exserohilum</taxon>
    </lineage>
</organism>
<proteinExistence type="predicted"/>
<dbReference type="Proteomes" id="UP000016935">
    <property type="component" value="Unassembled WGS sequence"/>
</dbReference>
<dbReference type="EMBL" id="KB908515">
    <property type="protein sequence ID" value="EOA89318.1"/>
    <property type="molecule type" value="Genomic_DNA"/>
</dbReference>
<keyword evidence="2" id="KW-1185">Reference proteome</keyword>
<dbReference type="RefSeq" id="XP_008023124.1">
    <property type="nucleotide sequence ID" value="XM_008024933.1"/>
</dbReference>
<evidence type="ECO:0000313" key="1">
    <source>
        <dbReference type="EMBL" id="EOA89318.1"/>
    </source>
</evidence>
<dbReference type="AlphaFoldDB" id="R0K8M6"/>
<gene>
    <name evidence="1" type="ORF">SETTUDRAFT_167840</name>
</gene>
<reference evidence="1 2" key="1">
    <citation type="journal article" date="2012" name="PLoS Pathog.">
        <title>Diverse lifestyles and strategies of plant pathogenesis encoded in the genomes of eighteen Dothideomycetes fungi.</title>
        <authorList>
            <person name="Ohm R.A."/>
            <person name="Feau N."/>
            <person name="Henrissat B."/>
            <person name="Schoch C.L."/>
            <person name="Horwitz B.A."/>
            <person name="Barry K.W."/>
            <person name="Condon B.J."/>
            <person name="Copeland A.C."/>
            <person name="Dhillon B."/>
            <person name="Glaser F."/>
            <person name="Hesse C.N."/>
            <person name="Kosti I."/>
            <person name="LaButti K."/>
            <person name="Lindquist E.A."/>
            <person name="Lucas S."/>
            <person name="Salamov A.A."/>
            <person name="Bradshaw R.E."/>
            <person name="Ciuffetti L."/>
            <person name="Hamelin R.C."/>
            <person name="Kema G.H.J."/>
            <person name="Lawrence C."/>
            <person name="Scott J.A."/>
            <person name="Spatafora J.W."/>
            <person name="Turgeon B.G."/>
            <person name="de Wit P.J.G.M."/>
            <person name="Zhong S."/>
            <person name="Goodwin S.B."/>
            <person name="Grigoriev I.V."/>
        </authorList>
    </citation>
    <scope>NUCLEOTIDE SEQUENCE [LARGE SCALE GENOMIC DNA]</scope>
    <source>
        <strain evidence="2">28A</strain>
    </source>
</reference>
<dbReference type="HOGENOM" id="CLU_2672670_0_0_1"/>
<accession>R0K8M6</accession>
<protein>
    <submittedName>
        <fullName evidence="1">Uncharacterized protein</fullName>
    </submittedName>
</protein>